<dbReference type="EMBL" id="ALIE01000157">
    <property type="protein sequence ID" value="EJS42223.1"/>
    <property type="molecule type" value="Genomic_DNA"/>
</dbReference>
<evidence type="ECO:0000256" key="1">
    <source>
        <dbReference type="ARBA" id="ARBA00004555"/>
    </source>
</evidence>
<feature type="compositionally biased region" description="Polar residues" evidence="6">
    <location>
        <begin position="135"/>
        <end position="146"/>
    </location>
</feature>
<keyword evidence="11" id="KW-1185">Reference proteome</keyword>
<dbReference type="Proteomes" id="UP000006968">
    <property type="component" value="Chromosome XIII"/>
</dbReference>
<gene>
    <name evidence="10" type="ORF">SU7_2700</name>
</gene>
<feature type="region of interest" description="Disordered" evidence="6">
    <location>
        <begin position="43"/>
        <end position="82"/>
    </location>
</feature>
<name>J8PXZ8_SACAR</name>
<dbReference type="InterPro" id="IPR031403">
    <property type="entry name" value="Sbe2/Sbe22_C"/>
</dbReference>
<dbReference type="HOGENOM" id="CLU_019068_0_0_1"/>
<evidence type="ECO:0000256" key="3">
    <source>
        <dbReference type="ARBA" id="ARBA00022927"/>
    </source>
</evidence>
<feature type="domain" description="Sbe2/Sbe22 C-terminal" evidence="7">
    <location>
        <begin position="550"/>
        <end position="864"/>
    </location>
</feature>
<dbReference type="Pfam" id="PF22874">
    <property type="entry name" value="SBE2_M"/>
    <property type="match status" value="1"/>
</dbReference>
<evidence type="ECO:0000313" key="10">
    <source>
        <dbReference type="EMBL" id="EJS42223.1"/>
    </source>
</evidence>
<dbReference type="Pfam" id="PF17076">
    <property type="entry name" value="SBE2_C"/>
    <property type="match status" value="1"/>
</dbReference>
<keyword evidence="5" id="KW-0961">Cell wall biogenesis/degradation</keyword>
<dbReference type="OrthoDB" id="289721at2759"/>
<dbReference type="Pfam" id="PF22876">
    <property type="entry name" value="SBE2_N"/>
    <property type="match status" value="1"/>
</dbReference>
<feature type="domain" description="SBE2/SBE22 middle" evidence="8">
    <location>
        <begin position="420"/>
        <end position="542"/>
    </location>
</feature>
<reference evidence="10 11" key="1">
    <citation type="journal article" date="2013" name="BMC Genomics">
        <title>High quality de novo sequencing and assembly of the Saccharomyces arboricolus genome.</title>
        <authorList>
            <person name="Liti G."/>
            <person name="Nguyen Ba A.N."/>
            <person name="Blythe M."/>
            <person name="Mueller C.A."/>
            <person name="Bergstroem A."/>
            <person name="Cubillos F.A."/>
            <person name="Dafhnis-Calas F."/>
            <person name="Khoshraftar S."/>
            <person name="Malla S."/>
            <person name="Mehta N."/>
            <person name="Siow C.C."/>
            <person name="Warringer J."/>
            <person name="Moses A.M."/>
            <person name="Louis E.J."/>
            <person name="Nieduszynski C.A."/>
        </authorList>
    </citation>
    <scope>NUCLEOTIDE SEQUENCE [LARGE SCALE GENOMIC DNA]</scope>
    <source>
        <strain evidence="11">H-6 / AS 2.3317 / CBS 10644</strain>
    </source>
</reference>
<dbReference type="AlphaFoldDB" id="J8PXZ8"/>
<feature type="compositionally biased region" description="Low complexity" evidence="6">
    <location>
        <begin position="57"/>
        <end position="72"/>
    </location>
</feature>
<accession>J8PXZ8</accession>
<feature type="compositionally biased region" description="Polar residues" evidence="6">
    <location>
        <begin position="213"/>
        <end position="222"/>
    </location>
</feature>
<evidence type="ECO:0000259" key="9">
    <source>
        <dbReference type="Pfam" id="PF22876"/>
    </source>
</evidence>
<proteinExistence type="predicted"/>
<evidence type="ECO:0000256" key="5">
    <source>
        <dbReference type="ARBA" id="ARBA00023316"/>
    </source>
</evidence>
<dbReference type="GO" id="GO:0005794">
    <property type="term" value="C:Golgi apparatus"/>
    <property type="evidence" value="ECO:0007669"/>
    <property type="project" value="UniProtKB-SubCell"/>
</dbReference>
<dbReference type="GO" id="GO:0015031">
    <property type="term" value="P:protein transport"/>
    <property type="evidence" value="ECO:0007669"/>
    <property type="project" value="UniProtKB-KW"/>
</dbReference>
<evidence type="ECO:0000256" key="4">
    <source>
        <dbReference type="ARBA" id="ARBA00023034"/>
    </source>
</evidence>
<dbReference type="GO" id="GO:0031505">
    <property type="term" value="P:fungal-type cell wall organization"/>
    <property type="evidence" value="ECO:0007669"/>
    <property type="project" value="InterPro"/>
</dbReference>
<evidence type="ECO:0000256" key="2">
    <source>
        <dbReference type="ARBA" id="ARBA00022448"/>
    </source>
</evidence>
<sequence length="866" mass="98667">MPVRRLINIVPKSTKLDPLKEEESTPLEQNQAKKASINSLMFSTNNEHGSDTSLPLSKPRSGSSASSSTVSSNGKIIGTRRPSANLGFDIGNQDSYNNTLGFHNTYAPATKYIRPISDDSIGTSSTEIFSSSHSNTTTDSLGTSDISSEDSEVRSNVLRDNSFVKSLREVESINNNTHSAKLQSGSILHKTRTASSADKTICSMSTITTCMPSRQNSVTTPKLSRAKGVPGSSNTTNNSMATSQNSFISENNSPLKHHCMSTTAFHEPKVMPITKTPYTHSNSTSAILTYKTAQLTPSQRYRLRKEQNDQSLRKAIKKKEKFYEDQDADLELQEGDIDDSLIWNIPMATLSTSSFLTLSKLNKKQISLDSVKRDGEILAQEENCKDNQCMPPQSGADKSCNPAHIIEKHKLYLNKKLGGSCLDYKELPPTCIPGISPISDSQYIQDTMKNLSEVYIHSSEKISKNILSGRSISVQCLPLEFKEASNQGMEDLMLVSEDKIKAVSHFRPSWLPPKDSQERKLQDKQIYKNINLASMEELQRNKKRDDKVKKNEQNRITFQHLLERGITRNSSLNELKKIVWETPFTSTVRHQIYSQLLQSDNPLITDCFIETFEEMMQLLNKMDFPKDKEVEIKQLIEHDIQGKVLYRDETNKQVISDLMLLLQLKSISQQGLVTGDEMLFYHFLTNESFGTLKETWEIVNLIQMTCFSEICKEKYDSRILNPRGIAAHLLRNDEFKDEFNGDCLNSNTWWNILQRMDHNLFMWIMDVIVVHNGQNFANYPVKTETFKNKAWEYYRSKKVAVNYKILVSLTVNVLINYHFGYNNLKDLSDLHDKHFCIPLYTESSVEEENLNSLFTKRWLHCYRKLR</sequence>
<feature type="domain" description="SBE2/SBE22 N-terminal" evidence="9">
    <location>
        <begin position="79"/>
        <end position="366"/>
    </location>
</feature>
<keyword evidence="3" id="KW-0653">Protein transport</keyword>
<evidence type="ECO:0000256" key="6">
    <source>
        <dbReference type="SAM" id="MobiDB-lite"/>
    </source>
</evidence>
<dbReference type="InterPro" id="IPR053949">
    <property type="entry name" value="SBE2/SBE22_M"/>
</dbReference>
<dbReference type="InterPro" id="IPR053948">
    <property type="entry name" value="SBE2/SBE22_N"/>
</dbReference>
<comment type="caution">
    <text evidence="10">The sequence shown here is derived from an EMBL/GenBank/DDBJ whole genome shotgun (WGS) entry which is preliminary data.</text>
</comment>
<evidence type="ECO:0000259" key="7">
    <source>
        <dbReference type="Pfam" id="PF17076"/>
    </source>
</evidence>
<evidence type="ECO:0000259" key="8">
    <source>
        <dbReference type="Pfam" id="PF22874"/>
    </source>
</evidence>
<keyword evidence="2" id="KW-0813">Transport</keyword>
<protein>
    <submittedName>
        <fullName evidence="10">Sbe2p</fullName>
    </submittedName>
</protein>
<evidence type="ECO:0000313" key="11">
    <source>
        <dbReference type="Proteomes" id="UP000006968"/>
    </source>
</evidence>
<feature type="region of interest" description="Disordered" evidence="6">
    <location>
        <begin position="213"/>
        <end position="238"/>
    </location>
</feature>
<feature type="compositionally biased region" description="Polar residues" evidence="6">
    <location>
        <begin position="43"/>
        <end position="55"/>
    </location>
</feature>
<keyword evidence="4" id="KW-0333">Golgi apparatus</keyword>
<feature type="region of interest" description="Disordered" evidence="6">
    <location>
        <begin position="127"/>
        <end position="155"/>
    </location>
</feature>
<organism evidence="10 11">
    <name type="scientific">Saccharomyces arboricola (strain H-6 / AS 2.3317 / CBS 10644)</name>
    <name type="common">Yeast</name>
    <dbReference type="NCBI Taxonomy" id="1160507"/>
    <lineage>
        <taxon>Eukaryota</taxon>
        <taxon>Fungi</taxon>
        <taxon>Dikarya</taxon>
        <taxon>Ascomycota</taxon>
        <taxon>Saccharomycotina</taxon>
        <taxon>Saccharomycetes</taxon>
        <taxon>Saccharomycetales</taxon>
        <taxon>Saccharomycetaceae</taxon>
        <taxon>Saccharomyces</taxon>
    </lineage>
</organism>
<comment type="subcellular location">
    <subcellularLocation>
        <location evidence="1">Golgi apparatus</location>
    </subcellularLocation>
</comment>